<dbReference type="EMBL" id="JAWXYB010000018">
    <property type="protein sequence ID" value="MDX5932960.1"/>
    <property type="molecule type" value="Genomic_DNA"/>
</dbReference>
<feature type="transmembrane region" description="Helical" evidence="6">
    <location>
        <begin position="33"/>
        <end position="54"/>
    </location>
</feature>
<dbReference type="InterPro" id="IPR001750">
    <property type="entry name" value="ND/Mrp_TM"/>
</dbReference>
<dbReference type="Pfam" id="PF00361">
    <property type="entry name" value="Proton_antipo_M"/>
    <property type="match status" value="1"/>
</dbReference>
<dbReference type="InterPro" id="IPR018393">
    <property type="entry name" value="NADHpl_OxRdtase_5_subgr"/>
</dbReference>
<reference evidence="9 10" key="1">
    <citation type="submission" date="2023-11" db="EMBL/GenBank/DDBJ databases">
        <title>MicrobeMod: A computational toolkit for identifying prokaryotic methylation and restriction-modification with nanopore sequencing.</title>
        <authorList>
            <person name="Crits-Christoph A."/>
            <person name="Kang S.C."/>
            <person name="Lee H."/>
            <person name="Ostrov N."/>
        </authorList>
    </citation>
    <scope>NUCLEOTIDE SEQUENCE [LARGE SCALE GENOMIC DNA]</scope>
    <source>
        <strain evidence="9 10">DSMZ 700</strain>
    </source>
</reference>
<feature type="domain" description="NADH-Ubiquinone oxidoreductase (complex I) chain 5 N-terminal" evidence="8">
    <location>
        <begin position="70"/>
        <end position="120"/>
    </location>
</feature>
<evidence type="ECO:0000259" key="8">
    <source>
        <dbReference type="Pfam" id="PF00662"/>
    </source>
</evidence>
<evidence type="ECO:0000256" key="2">
    <source>
        <dbReference type="ARBA" id="ARBA00022692"/>
    </source>
</evidence>
<dbReference type="RefSeq" id="WP_319615817.1">
    <property type="nucleotide sequence ID" value="NZ_JAWXYB010000018.1"/>
</dbReference>
<dbReference type="PANTHER" id="PTHR42829">
    <property type="entry name" value="NADH-UBIQUINONE OXIDOREDUCTASE CHAIN 5"/>
    <property type="match status" value="1"/>
</dbReference>
<dbReference type="GO" id="GO:0042773">
    <property type="term" value="P:ATP synthesis coupled electron transport"/>
    <property type="evidence" value="ECO:0007669"/>
    <property type="project" value="InterPro"/>
</dbReference>
<feature type="transmembrane region" description="Helical" evidence="6">
    <location>
        <begin position="173"/>
        <end position="194"/>
    </location>
</feature>
<evidence type="ECO:0000259" key="7">
    <source>
        <dbReference type="Pfam" id="PF00361"/>
    </source>
</evidence>
<feature type="transmembrane region" description="Helical" evidence="6">
    <location>
        <begin position="606"/>
        <end position="623"/>
    </location>
</feature>
<feature type="transmembrane region" description="Helical" evidence="6">
    <location>
        <begin position="87"/>
        <end position="107"/>
    </location>
</feature>
<name>A0AAW9DXX8_ACIAO</name>
<dbReference type="NCBIfam" id="TIGR01974">
    <property type="entry name" value="NDH_I_L"/>
    <property type="match status" value="1"/>
</dbReference>
<dbReference type="Pfam" id="PF00662">
    <property type="entry name" value="Proton_antipo_N"/>
    <property type="match status" value="1"/>
</dbReference>
<evidence type="ECO:0000256" key="6">
    <source>
        <dbReference type="SAM" id="Phobius"/>
    </source>
</evidence>
<dbReference type="GO" id="GO:0008137">
    <property type="term" value="F:NADH dehydrogenase (ubiquinone) activity"/>
    <property type="evidence" value="ECO:0007669"/>
    <property type="project" value="InterPro"/>
</dbReference>
<evidence type="ECO:0000313" key="10">
    <source>
        <dbReference type="Proteomes" id="UP001279553"/>
    </source>
</evidence>
<feature type="transmembrane region" description="Helical" evidence="6">
    <location>
        <begin position="143"/>
        <end position="161"/>
    </location>
</feature>
<dbReference type="PRINTS" id="PR01435">
    <property type="entry name" value="NPOXDRDTASE5"/>
</dbReference>
<dbReference type="PANTHER" id="PTHR42829:SF2">
    <property type="entry name" value="NADH-UBIQUINONE OXIDOREDUCTASE CHAIN 5"/>
    <property type="match status" value="1"/>
</dbReference>
<dbReference type="NCBIfam" id="NF005141">
    <property type="entry name" value="PRK06590.1"/>
    <property type="match status" value="1"/>
</dbReference>
<accession>A0AAW9DXX8</accession>
<feature type="transmembrane region" description="Helical" evidence="6">
    <location>
        <begin position="6"/>
        <end position="26"/>
    </location>
</feature>
<feature type="transmembrane region" description="Helical" evidence="6">
    <location>
        <begin position="119"/>
        <end position="137"/>
    </location>
</feature>
<proteinExistence type="predicted"/>
<feature type="transmembrane region" description="Helical" evidence="6">
    <location>
        <begin position="418"/>
        <end position="442"/>
    </location>
</feature>
<sequence length="624" mass="67074">MNNLLWIVPASPLLGACLIGFFGSIIPGRVAGFIGTASVGIAAIIASLIGIHWYHDAPASHVYTEHLWNWVSLPGMHIGLSLYLDPVSLLMMLVITIVGTLIHLFSTEYMEGEEGYNRYFAYLNIFVAAMLLLVLASDLLVMFIGWEGVGVCSYLLVGFWFHETKNGYAARKSFVVTRVADVAMLVGILLLAVRTGTLSIQPMLDRAVDLASNGGSWITVAAALLLIGGLGKSAQFPFQTWLPDAMAGPTPVSALIHAATMVTAGMYLVVRLHVLYLLAPDVLAAISIGAAITILLAAFAALVQSDIKRVLAYSTISQIGYMFLALGVGAWSAAMFHFLTHAVFKALLFLSAGAIAMRMHHEQNIFKMGGLRTRIPLAFWSFLIGSASLAALPVISAGSFSKEMILGAVWYAPGLGPILWAAGLLGALVTATYIFRVVFLVFFGPAHSEVLEPYGIRIAIPLIILAAGSVLIGWLETPNFLGDNQMVLTLLTPAVGAIKAHGGLDIIVEGAGYVIPLFGLGIAFVLFRNGHWERVGLAPPSAFRRLMASGFGFDAIYDVLFVRPFLALVRILRNDPVDLIVTLLMAIALRLHQALRGSQVGQVRRYAGWLMVGSIATIAILVFK</sequence>
<dbReference type="Proteomes" id="UP001279553">
    <property type="component" value="Unassembled WGS sequence"/>
</dbReference>
<feature type="transmembrane region" description="Helical" evidence="6">
    <location>
        <begin position="214"/>
        <end position="231"/>
    </location>
</feature>
<feature type="domain" description="NADH:quinone oxidoreductase/Mrp antiporter transmembrane" evidence="7">
    <location>
        <begin position="136"/>
        <end position="412"/>
    </location>
</feature>
<feature type="transmembrane region" description="Helical" evidence="6">
    <location>
        <begin position="510"/>
        <end position="527"/>
    </location>
</feature>
<feature type="transmembrane region" description="Helical" evidence="6">
    <location>
        <begin position="252"/>
        <end position="270"/>
    </location>
</feature>
<gene>
    <name evidence="9" type="primary">nuoL</name>
    <name evidence="9" type="ORF">SIL87_19595</name>
</gene>
<dbReference type="AlphaFoldDB" id="A0AAW9DXX8"/>
<dbReference type="InterPro" id="IPR003945">
    <property type="entry name" value="NU5C-like"/>
</dbReference>
<keyword evidence="2 5" id="KW-0812">Transmembrane</keyword>
<feature type="transmembrane region" description="Helical" evidence="6">
    <location>
        <begin position="377"/>
        <end position="398"/>
    </location>
</feature>
<evidence type="ECO:0000256" key="3">
    <source>
        <dbReference type="ARBA" id="ARBA00022989"/>
    </source>
</evidence>
<keyword evidence="3 6" id="KW-1133">Transmembrane helix</keyword>
<evidence type="ECO:0000256" key="5">
    <source>
        <dbReference type="RuleBase" id="RU000320"/>
    </source>
</evidence>
<comment type="caution">
    <text evidence="9">The sequence shown here is derived from an EMBL/GenBank/DDBJ whole genome shotgun (WGS) entry which is preliminary data.</text>
</comment>
<dbReference type="GO" id="GO:0012505">
    <property type="term" value="C:endomembrane system"/>
    <property type="evidence" value="ECO:0007669"/>
    <property type="project" value="UniProtKB-SubCell"/>
</dbReference>
<feature type="transmembrane region" description="Helical" evidence="6">
    <location>
        <begin position="338"/>
        <end position="357"/>
    </location>
</feature>
<dbReference type="GO" id="GO:0003954">
    <property type="term" value="F:NADH dehydrogenase activity"/>
    <property type="evidence" value="ECO:0007669"/>
    <property type="project" value="TreeGrafter"/>
</dbReference>
<feature type="transmembrane region" description="Helical" evidence="6">
    <location>
        <begin position="454"/>
        <end position="474"/>
    </location>
</feature>
<organism evidence="9 10">
    <name type="scientific">Acidiphilium acidophilum</name>
    <name type="common">Thiobacillus acidophilus</name>
    <dbReference type="NCBI Taxonomy" id="76588"/>
    <lineage>
        <taxon>Bacteria</taxon>
        <taxon>Pseudomonadati</taxon>
        <taxon>Pseudomonadota</taxon>
        <taxon>Alphaproteobacteria</taxon>
        <taxon>Acetobacterales</taxon>
        <taxon>Acidocellaceae</taxon>
        <taxon>Acidiphilium</taxon>
    </lineage>
</organism>
<keyword evidence="10" id="KW-1185">Reference proteome</keyword>
<feature type="transmembrane region" description="Helical" evidence="6">
    <location>
        <begin position="310"/>
        <end position="332"/>
    </location>
</feature>
<dbReference type="GO" id="GO:0016020">
    <property type="term" value="C:membrane"/>
    <property type="evidence" value="ECO:0007669"/>
    <property type="project" value="UniProtKB-SubCell"/>
</dbReference>
<feature type="transmembrane region" description="Helical" evidence="6">
    <location>
        <begin position="282"/>
        <end position="303"/>
    </location>
</feature>
<evidence type="ECO:0000256" key="1">
    <source>
        <dbReference type="ARBA" id="ARBA00004127"/>
    </source>
</evidence>
<evidence type="ECO:0000256" key="4">
    <source>
        <dbReference type="ARBA" id="ARBA00023136"/>
    </source>
</evidence>
<protein>
    <submittedName>
        <fullName evidence="9">NADH-quinone oxidoreductase subunit L</fullName>
    </submittedName>
</protein>
<comment type="subcellular location">
    <subcellularLocation>
        <location evidence="1">Endomembrane system</location>
        <topology evidence="1">Multi-pass membrane protein</topology>
    </subcellularLocation>
    <subcellularLocation>
        <location evidence="5">Membrane</location>
        <topology evidence="5">Multi-pass membrane protein</topology>
    </subcellularLocation>
</comment>
<evidence type="ECO:0000313" key="9">
    <source>
        <dbReference type="EMBL" id="MDX5932960.1"/>
    </source>
</evidence>
<dbReference type="Gene3D" id="1.20.5.2700">
    <property type="match status" value="1"/>
</dbReference>
<dbReference type="GO" id="GO:0015990">
    <property type="term" value="P:electron transport coupled proton transport"/>
    <property type="evidence" value="ECO:0007669"/>
    <property type="project" value="TreeGrafter"/>
</dbReference>
<dbReference type="PRINTS" id="PR01434">
    <property type="entry name" value="NADHDHGNASE5"/>
</dbReference>
<dbReference type="InterPro" id="IPR001516">
    <property type="entry name" value="Proton_antipo_N"/>
</dbReference>
<keyword evidence="4 6" id="KW-0472">Membrane</keyword>